<gene>
    <name evidence="1" type="ORF">DFR57_11710</name>
</gene>
<sequence>MEEIGPIFTKAIVSAQKNPSSTSYTVSKSLLTYSSAWSMDY</sequence>
<protein>
    <submittedName>
        <fullName evidence="1">Uncharacterized protein</fullName>
    </submittedName>
</protein>
<reference evidence="1 2" key="1">
    <citation type="submission" date="2018-07" db="EMBL/GenBank/DDBJ databases">
        <title>Genomic Encyclopedia of Type Strains, Phase IV (KMG-IV): sequencing the most valuable type-strain genomes for metagenomic binning, comparative biology and taxonomic classification.</title>
        <authorList>
            <person name="Goeker M."/>
        </authorList>
    </citation>
    <scope>NUCLEOTIDE SEQUENCE [LARGE SCALE GENOMIC DNA]</scope>
    <source>
        <strain evidence="1 2">DSM 27696</strain>
    </source>
</reference>
<accession>A0A368XBY4</accession>
<dbReference type="AlphaFoldDB" id="A0A368XBY4"/>
<dbReference type="Proteomes" id="UP000252585">
    <property type="component" value="Unassembled WGS sequence"/>
</dbReference>
<keyword evidence="2" id="KW-1185">Reference proteome</keyword>
<comment type="caution">
    <text evidence="1">The sequence shown here is derived from an EMBL/GenBank/DDBJ whole genome shotgun (WGS) entry which is preliminary data.</text>
</comment>
<name>A0A368XBY4_9BACI</name>
<evidence type="ECO:0000313" key="2">
    <source>
        <dbReference type="Proteomes" id="UP000252585"/>
    </source>
</evidence>
<proteinExistence type="predicted"/>
<evidence type="ECO:0000313" key="1">
    <source>
        <dbReference type="EMBL" id="RCW63534.1"/>
    </source>
</evidence>
<dbReference type="EMBL" id="QPJJ01000017">
    <property type="protein sequence ID" value="RCW63534.1"/>
    <property type="molecule type" value="Genomic_DNA"/>
</dbReference>
<organism evidence="1 2">
    <name type="scientific">Saliterribacillus persicus</name>
    <dbReference type="NCBI Taxonomy" id="930114"/>
    <lineage>
        <taxon>Bacteria</taxon>
        <taxon>Bacillati</taxon>
        <taxon>Bacillota</taxon>
        <taxon>Bacilli</taxon>
        <taxon>Bacillales</taxon>
        <taxon>Bacillaceae</taxon>
        <taxon>Saliterribacillus</taxon>
    </lineage>
</organism>